<evidence type="ECO:0000313" key="1">
    <source>
        <dbReference type="EMBL" id="HEF64956.1"/>
    </source>
</evidence>
<dbReference type="Pfam" id="PF08239">
    <property type="entry name" value="SH3_3"/>
    <property type="match status" value="1"/>
</dbReference>
<dbReference type="PROSITE" id="PS51781">
    <property type="entry name" value="SH3B"/>
    <property type="match status" value="1"/>
</dbReference>
<reference evidence="1" key="1">
    <citation type="journal article" date="2020" name="mSystems">
        <title>Genome- and Community-Level Interaction Insights into Carbon Utilization and Element Cycling Functions of Hydrothermarchaeota in Hydrothermal Sediment.</title>
        <authorList>
            <person name="Zhou Z."/>
            <person name="Liu Y."/>
            <person name="Xu W."/>
            <person name="Pan J."/>
            <person name="Luo Z.H."/>
            <person name="Li M."/>
        </authorList>
    </citation>
    <scope>NUCLEOTIDE SEQUENCE [LARGE SCALE GENOMIC DNA]</scope>
    <source>
        <strain evidence="1">SpSt-222</strain>
    </source>
</reference>
<comment type="caution">
    <text evidence="1">The sequence shown here is derived from an EMBL/GenBank/DDBJ whole genome shotgun (WGS) entry which is preliminary data.</text>
</comment>
<proteinExistence type="predicted"/>
<dbReference type="InterPro" id="IPR003646">
    <property type="entry name" value="SH3-like_bac-type"/>
</dbReference>
<dbReference type="Gene3D" id="2.30.30.40">
    <property type="entry name" value="SH3 Domains"/>
    <property type="match status" value="1"/>
</dbReference>
<protein>
    <submittedName>
        <fullName evidence="1">SH3 domain-containing protein</fullName>
    </submittedName>
</protein>
<dbReference type="AlphaFoldDB" id="A0A7C1K567"/>
<organism evidence="1">
    <name type="scientific">Thermomicrobium roseum</name>
    <dbReference type="NCBI Taxonomy" id="500"/>
    <lineage>
        <taxon>Bacteria</taxon>
        <taxon>Pseudomonadati</taxon>
        <taxon>Thermomicrobiota</taxon>
        <taxon>Thermomicrobia</taxon>
        <taxon>Thermomicrobiales</taxon>
        <taxon>Thermomicrobiaceae</taxon>
        <taxon>Thermomicrobium</taxon>
    </lineage>
</organism>
<name>A0A7C1K567_THERO</name>
<dbReference type="EMBL" id="DSJL01000010">
    <property type="protein sequence ID" value="HEF64956.1"/>
    <property type="molecule type" value="Genomic_DNA"/>
</dbReference>
<accession>A0A7C1K567</accession>
<sequence length="492" mass="54831">MGCNRSWRRSDAEVGSVRERTRVISRVALVLILALLLLPPVRARAEVFLSIGQPARVAGTNGDGLNLRSGPGYHYAVLVVMPEGTTVQILAGPQRDSAGNQWWNVQWGSYTGWALADYLAPAGGQARLGSSLQRKATFRIYAHRLGLVGERTANGHVIQPNDFFVTLPCSCALSSNGGQEFQVLVEYRGRSLVLPVWDVGPWNVDDDFWNPPEVRRWKGLPQGIPAAQAAYFDGYNGGKDGWGRVVASPAGMDIADGAFAALGMTQSDWVTVTFLWMVGDPPSPLPAPPTGYEDTVTVHPGERPPLDPVPPQDPTRYVHFPETGHNVPRFLFEAWERGGGWQRYGLPLSEFFREVQIDGSVRFVQYFERAVLIYDVAANTVRELPIGYYAPAPFEAWQPIEPFPDSDDRLYFDETGHSLSHGFKAYWLAHGGREVFGLPITEEFRVDLPDGRWYVAQLFERARLEWWPDRIGQPDEITRGRLVAELIVASGW</sequence>
<gene>
    <name evidence="1" type="ORF">ENP47_05090</name>
</gene>